<organism evidence="2 3">
    <name type="scientific">Parafrankia soli</name>
    <dbReference type="NCBI Taxonomy" id="2599596"/>
    <lineage>
        <taxon>Bacteria</taxon>
        <taxon>Bacillati</taxon>
        <taxon>Actinomycetota</taxon>
        <taxon>Actinomycetes</taxon>
        <taxon>Frankiales</taxon>
        <taxon>Frankiaceae</taxon>
        <taxon>Parafrankia</taxon>
    </lineage>
</organism>
<gene>
    <name evidence="2" type="ORF">BBK14_31960</name>
</gene>
<evidence type="ECO:0000256" key="1">
    <source>
        <dbReference type="SAM" id="MobiDB-lite"/>
    </source>
</evidence>
<dbReference type="PROSITE" id="PS00194">
    <property type="entry name" value="THIOREDOXIN_1"/>
    <property type="match status" value="1"/>
</dbReference>
<protein>
    <submittedName>
        <fullName evidence="2">Uncharacterized protein</fullName>
    </submittedName>
</protein>
<keyword evidence="3" id="KW-1185">Reference proteome</keyword>
<comment type="caution">
    <text evidence="2">The sequence shown here is derived from an EMBL/GenBank/DDBJ whole genome shotgun (WGS) entry which is preliminary data.</text>
</comment>
<evidence type="ECO:0000313" key="2">
    <source>
        <dbReference type="EMBL" id="OHV42105.1"/>
    </source>
</evidence>
<reference evidence="3" key="1">
    <citation type="submission" date="2016-07" db="EMBL/GenBank/DDBJ databases">
        <title>Frankia sp. NRRL B-16219 Genome sequencing.</title>
        <authorList>
            <person name="Ghodhbane-Gtari F."/>
            <person name="Swanson E."/>
            <person name="Gueddou A."/>
            <person name="Louati M."/>
            <person name="Nouioui I."/>
            <person name="Hezbri K."/>
            <person name="Abebe-Akele F."/>
            <person name="Simpson S."/>
            <person name="Morris K."/>
            <person name="Thomas K."/>
            <person name="Gtari M."/>
            <person name="Tisa L.S."/>
        </authorList>
    </citation>
    <scope>NUCLEOTIDE SEQUENCE [LARGE SCALE GENOMIC DNA]</scope>
    <source>
        <strain evidence="3">NRRL B-16219</strain>
    </source>
</reference>
<proteinExistence type="predicted"/>
<name>A0A1S1R9D1_9ACTN</name>
<dbReference type="EMBL" id="MAXA01000048">
    <property type="protein sequence ID" value="OHV42105.1"/>
    <property type="molecule type" value="Genomic_DNA"/>
</dbReference>
<evidence type="ECO:0000313" key="3">
    <source>
        <dbReference type="Proteomes" id="UP000179769"/>
    </source>
</evidence>
<feature type="compositionally biased region" description="Low complexity" evidence="1">
    <location>
        <begin position="15"/>
        <end position="35"/>
    </location>
</feature>
<dbReference type="Proteomes" id="UP000179769">
    <property type="component" value="Unassembled WGS sequence"/>
</dbReference>
<feature type="region of interest" description="Disordered" evidence="1">
    <location>
        <begin position="1"/>
        <end position="69"/>
    </location>
</feature>
<dbReference type="AlphaFoldDB" id="A0A1S1R9D1"/>
<accession>A0A1S1R9D1</accession>
<dbReference type="InterPro" id="IPR017937">
    <property type="entry name" value="Thioredoxin_CS"/>
</dbReference>
<sequence>MAHRRARADEVLAVDPARGHPAAAPGPDGEDPLAGRTRLPRAQDRPGTRAFRGPHLPRVPAPPHPGLGRAGILHSGAAVPASGGHGLTLYQVVAELQVLLACWVGWCPTCRQPLPPLRHIDLAPT</sequence>